<dbReference type="EMBL" id="QCXX01000003">
    <property type="protein sequence ID" value="PUV24534.1"/>
    <property type="molecule type" value="Genomic_DNA"/>
</dbReference>
<name>A0A363NUR8_9SPHI</name>
<dbReference type="RefSeq" id="WP_108634462.1">
    <property type="nucleotide sequence ID" value="NZ_QCXX01000003.1"/>
</dbReference>
<reference evidence="2 3" key="1">
    <citation type="submission" date="2018-04" db="EMBL/GenBank/DDBJ databases">
        <title>Sphingobacterium sp. M46 Genome.</title>
        <authorList>
            <person name="Cheng J."/>
            <person name="Li Y."/>
        </authorList>
    </citation>
    <scope>NUCLEOTIDE SEQUENCE [LARGE SCALE GENOMIC DNA]</scope>
    <source>
        <strain evidence="2 3">M46</strain>
    </source>
</reference>
<dbReference type="OrthoDB" id="797514at2"/>
<evidence type="ECO:0000313" key="3">
    <source>
        <dbReference type="Proteomes" id="UP000250831"/>
    </source>
</evidence>
<evidence type="ECO:0000256" key="1">
    <source>
        <dbReference type="SAM" id="Phobius"/>
    </source>
</evidence>
<organism evidence="2 3">
    <name type="scientific">Sphingobacterium athyrii</name>
    <dbReference type="NCBI Taxonomy" id="2152717"/>
    <lineage>
        <taxon>Bacteria</taxon>
        <taxon>Pseudomonadati</taxon>
        <taxon>Bacteroidota</taxon>
        <taxon>Sphingobacteriia</taxon>
        <taxon>Sphingobacteriales</taxon>
        <taxon>Sphingobacteriaceae</taxon>
        <taxon>Sphingobacterium</taxon>
    </lineage>
</organism>
<gene>
    <name evidence="2" type="ORF">DCO56_14425</name>
</gene>
<keyword evidence="1" id="KW-1133">Transmembrane helix</keyword>
<comment type="caution">
    <text evidence="2">The sequence shown here is derived from an EMBL/GenBank/DDBJ whole genome shotgun (WGS) entry which is preliminary data.</text>
</comment>
<keyword evidence="1" id="KW-0812">Transmembrane</keyword>
<feature type="transmembrane region" description="Helical" evidence="1">
    <location>
        <begin position="73"/>
        <end position="92"/>
    </location>
</feature>
<keyword evidence="1" id="KW-0472">Membrane</keyword>
<feature type="transmembrane region" description="Helical" evidence="1">
    <location>
        <begin position="37"/>
        <end position="53"/>
    </location>
</feature>
<keyword evidence="3" id="KW-1185">Reference proteome</keyword>
<accession>A0A363NUR8</accession>
<feature type="transmembrane region" description="Helical" evidence="1">
    <location>
        <begin position="165"/>
        <end position="192"/>
    </location>
</feature>
<evidence type="ECO:0000313" key="2">
    <source>
        <dbReference type="EMBL" id="PUV24534.1"/>
    </source>
</evidence>
<protein>
    <submittedName>
        <fullName evidence="2">Uncharacterized protein</fullName>
    </submittedName>
</protein>
<proteinExistence type="predicted"/>
<dbReference type="Proteomes" id="UP000250831">
    <property type="component" value="Unassembled WGS sequence"/>
</dbReference>
<dbReference type="AlphaFoldDB" id="A0A363NUR8"/>
<feature type="transmembrane region" description="Helical" evidence="1">
    <location>
        <begin position="122"/>
        <end position="145"/>
    </location>
</feature>
<sequence length="209" mass="23329">MDNAEKFLKHLKEAHNGDLRTFFKAYGVLSSFKKSKSVRIAVVITVFIQVLLLCSEGDLYEFLSLLIAKNLSIIPNVLGFAIGAYALLISGFSEKLLARIVLTEEYEETAQPQFNSFQKTSAIFGMALFVMSIGLLLNYTLSIINDTNFFNAFSMSIISAKTVNSIIIFLLNLVSIYSILLIFNSVINLFAFSQFISAIMTLDKNESDQ</sequence>